<protein>
    <submittedName>
        <fullName evidence="16">Outer membrane receptor for ferrienterochelin and colicins</fullName>
    </submittedName>
</protein>
<dbReference type="InterPro" id="IPR001226">
    <property type="entry name" value="Flavodoxin_CS"/>
</dbReference>
<dbReference type="InterPro" id="IPR012910">
    <property type="entry name" value="Plug_dom"/>
</dbReference>
<dbReference type="Proteomes" id="UP000192418">
    <property type="component" value="Unassembled WGS sequence"/>
</dbReference>
<dbReference type="OrthoDB" id="5389752at2"/>
<dbReference type="InterPro" id="IPR008254">
    <property type="entry name" value="Flavodoxin/NO_synth"/>
</dbReference>
<dbReference type="InterPro" id="IPR000531">
    <property type="entry name" value="Beta-barrel_TonB"/>
</dbReference>
<keyword evidence="8 11" id="KW-0472">Membrane</keyword>
<dbReference type="GO" id="GO:0009279">
    <property type="term" value="C:cell outer membrane"/>
    <property type="evidence" value="ECO:0007669"/>
    <property type="project" value="UniProtKB-SubCell"/>
</dbReference>
<keyword evidence="3 11" id="KW-0813">Transport</keyword>
<dbReference type="STRING" id="1121400.SAMN02746065_101315"/>
<evidence type="ECO:0000256" key="4">
    <source>
        <dbReference type="ARBA" id="ARBA00022452"/>
    </source>
</evidence>
<dbReference type="Pfam" id="PF07715">
    <property type="entry name" value="Plug"/>
    <property type="match status" value="1"/>
</dbReference>
<dbReference type="InterPro" id="IPR039426">
    <property type="entry name" value="TonB-dep_rcpt-like"/>
</dbReference>
<keyword evidence="17" id="KW-1185">Reference proteome</keyword>
<evidence type="ECO:0000259" key="13">
    <source>
        <dbReference type="Pfam" id="PF00593"/>
    </source>
</evidence>
<sequence length="834" mass="93651">MKSLVVYSSKTGNTKKVAQAVFDTLPEPKEIHPMENAPRVDGFDFLALGFWVDKGTADLKAQKFFKKIKGKQIGLFGTLGAYPDSDHAGESMKKTKALLAGNEILGTFMCQGKVDPSLIEWMAKQFKDDPHHSMTPERKARLREAEKHPDNADLINAQNAFTQMLEKLPKLALLLCFALTLTLFSTGFSGKTSIANAAGSDSDDEMIIMDNTLITATRTENNVKDVPVSTEIITAKEISNMAGATAQDVLTYAVGVNFYENMLRSAPSIRGFEGKHTLILIDGRRMAGPLGKFNELDRITSDNIQRIEIIRGPMSTLYGSEAMGGVINIITKTPRKPSGSVGFKYSVYNDNSDVDSTEATFNIAGAGENMGRLGFFLSGSVIKNTPLKNDENEYLSSDKELYSINSKLTWKFSDVLSSDITFDFSNDDVENEYFSTYMRSSSNCYDQMGTSVGLAYDTKELQANARAYFSTWEKDYESRYAQDYTGRGKFHPKGELKDFSNDERETTVVEASASKVLMESHRITLGGDWRKELFHSARNSTGDNPFTLTREGITIKGSDYEPSAYSLFLQDEWFIGNKLLIIPGVRYDKPDDFDNELSPKIGITWFVHPQFRVKANYGHSYATPATGQLYKDWYGMGGKYHIIGNPDLEPETSNSYEIALEGEMGRLGGRMAFFHNDVDDLIDTVKIGKEAETGATISNYTNIDEAEIKGSEVEFNVKLHNNLTFEAGYAYLDAIDKKTDERLEQRPKNKVTAKLFYTNEDYNFDVNIWGEYVSDFLQDKKDYNFTICNLNIKKRFLNGVEVYAGVDNIFDEMEKDLHDRVLGAKYYTGINYKF</sequence>
<evidence type="ECO:0000256" key="3">
    <source>
        <dbReference type="ARBA" id="ARBA00022448"/>
    </source>
</evidence>
<comment type="cofactor">
    <cofactor evidence="1">
        <name>FMN</name>
        <dbReference type="ChEBI" id="CHEBI:58210"/>
    </cofactor>
</comment>
<dbReference type="RefSeq" id="WP_084066613.1">
    <property type="nucleotide sequence ID" value="NZ_FWXY01000001.1"/>
</dbReference>
<evidence type="ECO:0000256" key="11">
    <source>
        <dbReference type="PROSITE-ProRule" id="PRU01360"/>
    </source>
</evidence>
<dbReference type="SUPFAM" id="SSF56935">
    <property type="entry name" value="Porins"/>
    <property type="match status" value="1"/>
</dbReference>
<dbReference type="GO" id="GO:0044718">
    <property type="term" value="P:siderophore transmembrane transport"/>
    <property type="evidence" value="ECO:0007669"/>
    <property type="project" value="TreeGrafter"/>
</dbReference>
<gene>
    <name evidence="16" type="ORF">SAMN02746065_101315</name>
</gene>
<evidence type="ECO:0000256" key="9">
    <source>
        <dbReference type="ARBA" id="ARBA00023170"/>
    </source>
</evidence>
<evidence type="ECO:0000256" key="5">
    <source>
        <dbReference type="ARBA" id="ARBA00022692"/>
    </source>
</evidence>
<keyword evidence="7 12" id="KW-0798">TonB box</keyword>
<feature type="domain" description="TonB-dependent receptor plug" evidence="14">
    <location>
        <begin position="223"/>
        <end position="326"/>
    </location>
</feature>
<dbReference type="CDD" id="cd01347">
    <property type="entry name" value="ligand_gated_channel"/>
    <property type="match status" value="1"/>
</dbReference>
<dbReference type="EMBL" id="FWXY01000001">
    <property type="protein sequence ID" value="SMC39070.1"/>
    <property type="molecule type" value="Genomic_DNA"/>
</dbReference>
<dbReference type="Gene3D" id="2.170.130.10">
    <property type="entry name" value="TonB-dependent receptor, plug domain"/>
    <property type="match status" value="1"/>
</dbReference>
<keyword evidence="4 11" id="KW-1134">Transmembrane beta strand</keyword>
<dbReference type="Pfam" id="PF00593">
    <property type="entry name" value="TonB_dep_Rec_b-barrel"/>
    <property type="match status" value="1"/>
</dbReference>
<proteinExistence type="inferred from homology"/>
<dbReference type="InterPro" id="IPR037066">
    <property type="entry name" value="Plug_dom_sf"/>
</dbReference>
<accession>A0A1W1YS85</accession>
<organism evidence="16 17">
    <name type="scientific">Desulfocicer vacuolatum DSM 3385</name>
    <dbReference type="NCBI Taxonomy" id="1121400"/>
    <lineage>
        <taxon>Bacteria</taxon>
        <taxon>Pseudomonadati</taxon>
        <taxon>Thermodesulfobacteriota</taxon>
        <taxon>Desulfobacteria</taxon>
        <taxon>Desulfobacterales</taxon>
        <taxon>Desulfobacteraceae</taxon>
        <taxon>Desulfocicer</taxon>
    </lineage>
</organism>
<evidence type="ECO:0000256" key="1">
    <source>
        <dbReference type="ARBA" id="ARBA00001917"/>
    </source>
</evidence>
<evidence type="ECO:0000256" key="2">
    <source>
        <dbReference type="ARBA" id="ARBA00004571"/>
    </source>
</evidence>
<evidence type="ECO:0000259" key="15">
    <source>
        <dbReference type="Pfam" id="PF12641"/>
    </source>
</evidence>
<dbReference type="Pfam" id="PF12641">
    <property type="entry name" value="Flavodoxin_3"/>
    <property type="match status" value="1"/>
</dbReference>
<evidence type="ECO:0000313" key="16">
    <source>
        <dbReference type="EMBL" id="SMC39070.1"/>
    </source>
</evidence>
<dbReference type="SUPFAM" id="SSF52218">
    <property type="entry name" value="Flavoproteins"/>
    <property type="match status" value="1"/>
</dbReference>
<feature type="domain" description="TonB-dependent receptor-like beta-barrel" evidence="13">
    <location>
        <begin position="348"/>
        <end position="809"/>
    </location>
</feature>
<dbReference type="Gene3D" id="2.40.170.20">
    <property type="entry name" value="TonB-dependent receptor, beta-barrel domain"/>
    <property type="match status" value="1"/>
</dbReference>
<dbReference type="PANTHER" id="PTHR30069">
    <property type="entry name" value="TONB-DEPENDENT OUTER MEMBRANE RECEPTOR"/>
    <property type="match status" value="1"/>
</dbReference>
<evidence type="ECO:0000256" key="6">
    <source>
        <dbReference type="ARBA" id="ARBA00022729"/>
    </source>
</evidence>
<dbReference type="GO" id="GO:0010181">
    <property type="term" value="F:FMN binding"/>
    <property type="evidence" value="ECO:0007669"/>
    <property type="project" value="InterPro"/>
</dbReference>
<keyword evidence="9 16" id="KW-0675">Receptor</keyword>
<keyword evidence="5 11" id="KW-0812">Transmembrane</keyword>
<keyword evidence="6" id="KW-0732">Signal</keyword>
<reference evidence="16 17" key="1">
    <citation type="submission" date="2017-04" db="EMBL/GenBank/DDBJ databases">
        <authorList>
            <person name="Afonso C.L."/>
            <person name="Miller P.J."/>
            <person name="Scott M.A."/>
            <person name="Spackman E."/>
            <person name="Goraichik I."/>
            <person name="Dimitrov K.M."/>
            <person name="Suarez D.L."/>
            <person name="Swayne D.E."/>
        </authorList>
    </citation>
    <scope>NUCLEOTIDE SEQUENCE [LARGE SCALE GENOMIC DNA]</scope>
    <source>
        <strain evidence="16 17">DSM 3385</strain>
    </source>
</reference>
<evidence type="ECO:0000256" key="10">
    <source>
        <dbReference type="ARBA" id="ARBA00023237"/>
    </source>
</evidence>
<dbReference type="PROSITE" id="PS00201">
    <property type="entry name" value="FLAVODOXIN"/>
    <property type="match status" value="1"/>
</dbReference>
<dbReference type="GO" id="GO:0015344">
    <property type="term" value="F:siderophore uptake transmembrane transporter activity"/>
    <property type="evidence" value="ECO:0007669"/>
    <property type="project" value="TreeGrafter"/>
</dbReference>
<comment type="similarity">
    <text evidence="11 12">Belongs to the TonB-dependent receptor family.</text>
</comment>
<evidence type="ECO:0000256" key="12">
    <source>
        <dbReference type="RuleBase" id="RU003357"/>
    </source>
</evidence>
<name>A0A1W1YS85_9BACT</name>
<keyword evidence="10 11" id="KW-0998">Cell outer membrane</keyword>
<feature type="domain" description="Flavodoxin-like" evidence="15">
    <location>
        <begin position="4"/>
        <end position="161"/>
    </location>
</feature>
<evidence type="ECO:0000256" key="8">
    <source>
        <dbReference type="ARBA" id="ARBA00023136"/>
    </source>
</evidence>
<dbReference type="GO" id="GO:0009055">
    <property type="term" value="F:electron transfer activity"/>
    <property type="evidence" value="ECO:0007669"/>
    <property type="project" value="InterPro"/>
</dbReference>
<dbReference type="PANTHER" id="PTHR30069:SF29">
    <property type="entry name" value="HEMOGLOBIN AND HEMOGLOBIN-HAPTOGLOBIN-BINDING PROTEIN 1-RELATED"/>
    <property type="match status" value="1"/>
</dbReference>
<dbReference type="InterPro" id="IPR036942">
    <property type="entry name" value="Beta-barrel_TonB_sf"/>
</dbReference>
<evidence type="ECO:0000259" key="14">
    <source>
        <dbReference type="Pfam" id="PF07715"/>
    </source>
</evidence>
<dbReference type="InterPro" id="IPR029039">
    <property type="entry name" value="Flavoprotein-like_sf"/>
</dbReference>
<dbReference type="PROSITE" id="PS52016">
    <property type="entry name" value="TONB_DEPENDENT_REC_3"/>
    <property type="match status" value="1"/>
</dbReference>
<evidence type="ECO:0000313" key="17">
    <source>
        <dbReference type="Proteomes" id="UP000192418"/>
    </source>
</evidence>
<dbReference type="Gene3D" id="3.40.50.360">
    <property type="match status" value="1"/>
</dbReference>
<comment type="subcellular location">
    <subcellularLocation>
        <location evidence="2 11">Cell outer membrane</location>
        <topology evidence="2 11">Multi-pass membrane protein</topology>
    </subcellularLocation>
</comment>
<evidence type="ECO:0000256" key="7">
    <source>
        <dbReference type="ARBA" id="ARBA00023077"/>
    </source>
</evidence>
<dbReference type="AlphaFoldDB" id="A0A1W1YS85"/>